<dbReference type="EMBL" id="JAGSOH010000078">
    <property type="protein sequence ID" value="MBR7829203.1"/>
    <property type="molecule type" value="Genomic_DNA"/>
</dbReference>
<keyword evidence="1" id="KW-1133">Transmembrane helix</keyword>
<protein>
    <submittedName>
        <fullName evidence="2">Uncharacterized protein</fullName>
    </submittedName>
</protein>
<evidence type="ECO:0000256" key="1">
    <source>
        <dbReference type="SAM" id="Phobius"/>
    </source>
</evidence>
<evidence type="ECO:0000313" key="2">
    <source>
        <dbReference type="EMBL" id="MBR7829203.1"/>
    </source>
</evidence>
<feature type="transmembrane region" description="Helical" evidence="1">
    <location>
        <begin position="83"/>
        <end position="104"/>
    </location>
</feature>
<keyword evidence="1" id="KW-0472">Membrane</keyword>
<dbReference type="Proteomes" id="UP000676325">
    <property type="component" value="Unassembled WGS sequence"/>
</dbReference>
<accession>A0A941EF03</accession>
<dbReference type="RefSeq" id="WP_212520339.1">
    <property type="nucleotide sequence ID" value="NZ_JAGSOH010000078.1"/>
</dbReference>
<comment type="caution">
    <text evidence="2">The sequence shown here is derived from an EMBL/GenBank/DDBJ whole genome shotgun (WGS) entry which is preliminary data.</text>
</comment>
<sequence>MVTKGPADVTQLRLGHVTGRARTTRGRTTTTVTRYALHSLGAARRPADGSTTAEVLCGTCGRQVRLTVAAIPVTMRTRQQWRIWGRIIGIGGLAFIVLAFVAAAHGMSGLTGAFVIVGVLAACSWPGMAAEARKHDGVKVAADETRQARQLHAVLRSSR</sequence>
<name>A0A941EF03_9ACTN</name>
<dbReference type="AlphaFoldDB" id="A0A941EF03"/>
<gene>
    <name evidence="2" type="ORF">KDK95_23040</name>
</gene>
<keyword evidence="1" id="KW-0812">Transmembrane</keyword>
<feature type="transmembrane region" description="Helical" evidence="1">
    <location>
        <begin position="110"/>
        <end position="129"/>
    </location>
</feature>
<proteinExistence type="predicted"/>
<keyword evidence="3" id="KW-1185">Reference proteome</keyword>
<reference evidence="2" key="1">
    <citation type="submission" date="2021-04" db="EMBL/GenBank/DDBJ databases">
        <title>Genome based classification of Actinospica acidithermotolerans sp. nov., an actinobacterium isolated from an Indonesian hot spring.</title>
        <authorList>
            <person name="Kusuma A.B."/>
            <person name="Putra K.E."/>
            <person name="Nafisah S."/>
            <person name="Loh J."/>
            <person name="Nouioui I."/>
            <person name="Goodfellow M."/>
        </authorList>
    </citation>
    <scope>NUCLEOTIDE SEQUENCE</scope>
    <source>
        <strain evidence="2">MGRD01-02</strain>
    </source>
</reference>
<organism evidence="2 3">
    <name type="scientific">Actinospica acidithermotolerans</name>
    <dbReference type="NCBI Taxonomy" id="2828514"/>
    <lineage>
        <taxon>Bacteria</taxon>
        <taxon>Bacillati</taxon>
        <taxon>Actinomycetota</taxon>
        <taxon>Actinomycetes</taxon>
        <taxon>Catenulisporales</taxon>
        <taxon>Actinospicaceae</taxon>
        <taxon>Actinospica</taxon>
    </lineage>
</organism>
<evidence type="ECO:0000313" key="3">
    <source>
        <dbReference type="Proteomes" id="UP000676325"/>
    </source>
</evidence>